<dbReference type="Proteomes" id="UP000271272">
    <property type="component" value="Unassembled WGS sequence"/>
</dbReference>
<organism evidence="2 3">
    <name type="scientific">Actinomyces bowdenii</name>
    <dbReference type="NCBI Taxonomy" id="131109"/>
    <lineage>
        <taxon>Bacteria</taxon>
        <taxon>Bacillati</taxon>
        <taxon>Actinomycetota</taxon>
        <taxon>Actinomycetes</taxon>
        <taxon>Actinomycetales</taxon>
        <taxon>Actinomycetaceae</taxon>
        <taxon>Actinomyces</taxon>
    </lineage>
</organism>
<dbReference type="RefSeq" id="WP_124933285.1">
    <property type="nucleotide sequence ID" value="NZ_JAGFOU010000003.1"/>
</dbReference>
<accession>A0A3P1V6V5</accession>
<reference evidence="2 3" key="1">
    <citation type="submission" date="2018-11" db="EMBL/GenBank/DDBJ databases">
        <title>Genomes From Bacteria Associated with the Canine Oral Cavity: a Test Case for Automated Genome-Based Taxonomic Assignment.</title>
        <authorList>
            <person name="Coil D.A."/>
            <person name="Jospin G."/>
            <person name="Darling A.E."/>
            <person name="Wallis C."/>
            <person name="Davis I.J."/>
            <person name="Harris S."/>
            <person name="Eisen J.A."/>
            <person name="Holcombe L.J."/>
            <person name="O'Flynn C."/>
        </authorList>
    </citation>
    <scope>NUCLEOTIDE SEQUENCE [LARGE SCALE GENOMIC DNA]</scope>
    <source>
        <strain evidence="2 3">OH5050</strain>
    </source>
</reference>
<keyword evidence="1" id="KW-0472">Membrane</keyword>
<keyword evidence="1" id="KW-0812">Transmembrane</keyword>
<feature type="transmembrane region" description="Helical" evidence="1">
    <location>
        <begin position="278"/>
        <end position="298"/>
    </location>
</feature>
<dbReference type="OrthoDB" id="3251447at2"/>
<evidence type="ECO:0000313" key="3">
    <source>
        <dbReference type="Proteomes" id="UP000271272"/>
    </source>
</evidence>
<dbReference type="Pfam" id="PF14897">
    <property type="entry name" value="EpsG"/>
    <property type="match status" value="1"/>
</dbReference>
<dbReference type="AlphaFoldDB" id="A0A3P1V6V5"/>
<feature type="transmembrane region" description="Helical" evidence="1">
    <location>
        <begin position="98"/>
        <end position="117"/>
    </location>
</feature>
<comment type="caution">
    <text evidence="2">The sequence shown here is derived from an EMBL/GenBank/DDBJ whole genome shotgun (WGS) entry which is preliminary data.</text>
</comment>
<sequence>MWLHFLALGALLLSAALPGGPEGREARKPAAPLVVPCLLFGAMAALRAPTVGNDTIEYHRVFKEIVRTHSLPEALALSRFESGYVALNYALSRVTDNFNILLLIIAACYLASVALFIHRYARSNSLAVLLAFGMSVFYDFMITARQGLAVALFLLAVPALLERRALRYILLIILASQFHAMAIVMLLAYPLPAIRLDRFGGWLRLGAVVVVAMCGLSWLLVEAAGLSGYYGHYLTSEYAEGGVRTATIMGAAVRLLMIAVAVPCGWNAAIRQDSTGTTGGLLALAGADLGIVLVSLGFNLVDRFEMYLTLPFVVGLTNVIARGRGPVNAAASFYAVLLAVAHMTVILLYRPGWSHIFPYQTVFQGGPW</sequence>
<dbReference type="EMBL" id="RQZC01000004">
    <property type="protein sequence ID" value="RRD29922.1"/>
    <property type="molecule type" value="Genomic_DNA"/>
</dbReference>
<keyword evidence="3" id="KW-1185">Reference proteome</keyword>
<dbReference type="InterPro" id="IPR049458">
    <property type="entry name" value="EpsG-like"/>
</dbReference>
<proteinExistence type="predicted"/>
<gene>
    <name evidence="2" type="ORF">EII10_04285</name>
</gene>
<evidence type="ECO:0000256" key="1">
    <source>
        <dbReference type="SAM" id="Phobius"/>
    </source>
</evidence>
<feature type="transmembrane region" description="Helical" evidence="1">
    <location>
        <begin position="201"/>
        <end position="221"/>
    </location>
</feature>
<feature type="transmembrane region" description="Helical" evidence="1">
    <location>
        <begin position="241"/>
        <end position="266"/>
    </location>
</feature>
<name>A0A3P1V6V5_9ACTO</name>
<protein>
    <submittedName>
        <fullName evidence="2">EpsG family protein</fullName>
    </submittedName>
</protein>
<feature type="transmembrane region" description="Helical" evidence="1">
    <location>
        <begin position="129"/>
        <end position="156"/>
    </location>
</feature>
<feature type="transmembrane region" description="Helical" evidence="1">
    <location>
        <begin position="168"/>
        <end position="189"/>
    </location>
</feature>
<evidence type="ECO:0000313" key="2">
    <source>
        <dbReference type="EMBL" id="RRD29922.1"/>
    </source>
</evidence>
<feature type="transmembrane region" description="Helical" evidence="1">
    <location>
        <begin position="333"/>
        <end position="349"/>
    </location>
</feature>
<keyword evidence="1" id="KW-1133">Transmembrane helix</keyword>